<dbReference type="Pfam" id="PF00565">
    <property type="entry name" value="SNase"/>
    <property type="match status" value="1"/>
</dbReference>
<reference evidence="3 4" key="1">
    <citation type="submission" date="2017-12" db="EMBL/GenBank/DDBJ databases">
        <title>Phylogenetic diversity of female urinary microbiome.</title>
        <authorList>
            <person name="Thomas-White K."/>
            <person name="Wolfe A.J."/>
        </authorList>
    </citation>
    <scope>NUCLEOTIDE SEQUENCE [LARGE SCALE GENOMIC DNA]</scope>
    <source>
        <strain evidence="3 4">UMB1298</strain>
    </source>
</reference>
<dbReference type="Gene3D" id="2.40.50.90">
    <property type="match status" value="1"/>
</dbReference>
<sequence>MRLASGVERVRVIGLDTPEIGECGFREASAGLRNLVAGTTVTRERDPTQDNRDRYGRLVRHVRMAGGDSAAVRMIRQGLAPEYLYDEPYQNRAAHLAAERAAKAERLGIWGRSGCTAPAPAPAPAPTPTPAPAPATTAPPARLVDTPPAPAEPGGGACRIKGNISSSGEKIFHSPGQRHYTQTKISPAKGERWFCSAAEAIKAGWRAAKV</sequence>
<feature type="compositionally biased region" description="Pro residues" evidence="1">
    <location>
        <begin position="119"/>
        <end position="133"/>
    </location>
</feature>
<organism evidence="3 4">
    <name type="scientific">Kytococcus schroeteri</name>
    <dbReference type="NCBI Taxonomy" id="138300"/>
    <lineage>
        <taxon>Bacteria</taxon>
        <taxon>Bacillati</taxon>
        <taxon>Actinomycetota</taxon>
        <taxon>Actinomycetes</taxon>
        <taxon>Micrococcales</taxon>
        <taxon>Kytococcaceae</taxon>
        <taxon>Kytococcus</taxon>
    </lineage>
</organism>
<dbReference type="InterPro" id="IPR035437">
    <property type="entry name" value="SNase_OB-fold_sf"/>
</dbReference>
<dbReference type="Proteomes" id="UP000234206">
    <property type="component" value="Unassembled WGS sequence"/>
</dbReference>
<evidence type="ECO:0000259" key="2">
    <source>
        <dbReference type="PROSITE" id="PS50830"/>
    </source>
</evidence>
<evidence type="ECO:0000313" key="4">
    <source>
        <dbReference type="Proteomes" id="UP000234206"/>
    </source>
</evidence>
<dbReference type="RefSeq" id="WP_101849608.1">
    <property type="nucleotide sequence ID" value="NZ_PKIZ01000010.1"/>
</dbReference>
<dbReference type="EMBL" id="PKIZ01000010">
    <property type="protein sequence ID" value="PKZ41735.1"/>
    <property type="molecule type" value="Genomic_DNA"/>
</dbReference>
<dbReference type="OrthoDB" id="5241375at2"/>
<evidence type="ECO:0000256" key="1">
    <source>
        <dbReference type="SAM" id="MobiDB-lite"/>
    </source>
</evidence>
<feature type="domain" description="TNase-like" evidence="2">
    <location>
        <begin position="1"/>
        <end position="112"/>
    </location>
</feature>
<name>A0A2I1PAS9_9MICO</name>
<proteinExistence type="predicted"/>
<evidence type="ECO:0000313" key="3">
    <source>
        <dbReference type="EMBL" id="PKZ41735.1"/>
    </source>
</evidence>
<dbReference type="InterPro" id="IPR016071">
    <property type="entry name" value="Staphylococal_nuclease_OB-fold"/>
</dbReference>
<feature type="region of interest" description="Disordered" evidence="1">
    <location>
        <begin position="115"/>
        <end position="186"/>
    </location>
</feature>
<accession>A0A2I1PAS9</accession>
<protein>
    <submittedName>
        <fullName evidence="3">Nuclease</fullName>
    </submittedName>
</protein>
<comment type="caution">
    <text evidence="3">The sequence shown here is derived from an EMBL/GenBank/DDBJ whole genome shotgun (WGS) entry which is preliminary data.</text>
</comment>
<gene>
    <name evidence="3" type="ORF">CYJ76_06445</name>
</gene>
<keyword evidence="4" id="KW-1185">Reference proteome</keyword>
<dbReference type="SUPFAM" id="SSF50199">
    <property type="entry name" value="Staphylococcal nuclease"/>
    <property type="match status" value="1"/>
</dbReference>
<dbReference type="PROSITE" id="PS50830">
    <property type="entry name" value="TNASE_3"/>
    <property type="match status" value="1"/>
</dbReference>
<dbReference type="AlphaFoldDB" id="A0A2I1PAS9"/>
<dbReference type="SMART" id="SM00318">
    <property type="entry name" value="SNc"/>
    <property type="match status" value="1"/>
</dbReference>